<feature type="non-terminal residue" evidence="3">
    <location>
        <position position="1"/>
    </location>
</feature>
<evidence type="ECO:0000313" key="4">
    <source>
        <dbReference type="Proteomes" id="UP000054144"/>
    </source>
</evidence>
<dbReference type="Pfam" id="PF20152">
    <property type="entry name" value="DUF6534"/>
    <property type="match status" value="1"/>
</dbReference>
<feature type="transmembrane region" description="Helical" evidence="1">
    <location>
        <begin position="63"/>
        <end position="83"/>
    </location>
</feature>
<reference evidence="3 4" key="1">
    <citation type="journal article" date="2015" name="Fungal Genet. Biol.">
        <title>Evolution of novel wood decay mechanisms in Agaricales revealed by the genome sequences of Fistulina hepatica and Cylindrobasidium torrendii.</title>
        <authorList>
            <person name="Floudas D."/>
            <person name="Held B.W."/>
            <person name="Riley R."/>
            <person name="Nagy L.G."/>
            <person name="Koehler G."/>
            <person name="Ransdell A.S."/>
            <person name="Younus H."/>
            <person name="Chow J."/>
            <person name="Chiniquy J."/>
            <person name="Lipzen A."/>
            <person name="Tritt A."/>
            <person name="Sun H."/>
            <person name="Haridas S."/>
            <person name="LaButti K."/>
            <person name="Ohm R.A."/>
            <person name="Kues U."/>
            <person name="Blanchette R.A."/>
            <person name="Grigoriev I.V."/>
            <person name="Minto R.E."/>
            <person name="Hibbett D.S."/>
        </authorList>
    </citation>
    <scope>NUCLEOTIDE SEQUENCE [LARGE SCALE GENOMIC DNA]</scope>
    <source>
        <strain evidence="3 4">ATCC 64428</strain>
    </source>
</reference>
<keyword evidence="1" id="KW-1133">Transmembrane helix</keyword>
<organism evidence="3 4">
    <name type="scientific">Fistulina hepatica ATCC 64428</name>
    <dbReference type="NCBI Taxonomy" id="1128425"/>
    <lineage>
        <taxon>Eukaryota</taxon>
        <taxon>Fungi</taxon>
        <taxon>Dikarya</taxon>
        <taxon>Basidiomycota</taxon>
        <taxon>Agaricomycotina</taxon>
        <taxon>Agaricomycetes</taxon>
        <taxon>Agaricomycetidae</taxon>
        <taxon>Agaricales</taxon>
        <taxon>Fistulinaceae</taxon>
        <taxon>Fistulina</taxon>
    </lineage>
</organism>
<proteinExistence type="predicted"/>
<dbReference type="EMBL" id="KN882064">
    <property type="protein sequence ID" value="KIY44887.1"/>
    <property type="molecule type" value="Genomic_DNA"/>
</dbReference>
<keyword evidence="4" id="KW-1185">Reference proteome</keyword>
<feature type="transmembrane region" description="Helical" evidence="1">
    <location>
        <begin position="33"/>
        <end position="57"/>
    </location>
</feature>
<name>A0A0D7A1K5_9AGAR</name>
<protein>
    <recommendedName>
        <fullName evidence="2">DUF6534 domain-containing protein</fullName>
    </recommendedName>
</protein>
<feature type="domain" description="DUF6534" evidence="2">
    <location>
        <begin position="1"/>
        <end position="87"/>
    </location>
</feature>
<dbReference type="InterPro" id="IPR045339">
    <property type="entry name" value="DUF6534"/>
</dbReference>
<dbReference type="OrthoDB" id="2792702at2759"/>
<evidence type="ECO:0000256" key="1">
    <source>
        <dbReference type="SAM" id="Phobius"/>
    </source>
</evidence>
<keyword evidence="1" id="KW-0812">Transmembrane</keyword>
<gene>
    <name evidence="3" type="ORF">FISHEDRAFT_50569</name>
</gene>
<keyword evidence="1" id="KW-0472">Membrane</keyword>
<accession>A0A0D7A1K5</accession>
<dbReference type="Proteomes" id="UP000054144">
    <property type="component" value="Unassembled WGS sequence"/>
</dbReference>
<dbReference type="AlphaFoldDB" id="A0A0D7A1K5"/>
<sequence length="125" mass="13759">SAIADIVSTISLCLYLQGIRSDVSRTSSVVRRLVAFLAQRGALVCIVQTALLVVFVAAPHSTAWIAFHVNISKIYATTFFAMLNNRRELNDRQVVVVSSSRPLIRSTSKVHHTHLSFSNCESPTC</sequence>
<evidence type="ECO:0000259" key="2">
    <source>
        <dbReference type="Pfam" id="PF20152"/>
    </source>
</evidence>
<evidence type="ECO:0000313" key="3">
    <source>
        <dbReference type="EMBL" id="KIY44887.1"/>
    </source>
</evidence>